<dbReference type="Proteomes" id="UP000297280">
    <property type="component" value="Unassembled WGS sequence"/>
</dbReference>
<organism evidence="1 2">
    <name type="scientific">Botrytis porri</name>
    <dbReference type="NCBI Taxonomy" id="87229"/>
    <lineage>
        <taxon>Eukaryota</taxon>
        <taxon>Fungi</taxon>
        <taxon>Dikarya</taxon>
        <taxon>Ascomycota</taxon>
        <taxon>Pezizomycotina</taxon>
        <taxon>Leotiomycetes</taxon>
        <taxon>Helotiales</taxon>
        <taxon>Sclerotiniaceae</taxon>
        <taxon>Botrytis</taxon>
    </lineage>
</organism>
<keyword evidence="2" id="KW-1185">Reference proteome</keyword>
<comment type="caution">
    <text evidence="1">The sequence shown here is derived from an EMBL/GenBank/DDBJ whole genome shotgun (WGS) entry which is preliminary data.</text>
</comment>
<proteinExistence type="predicted"/>
<gene>
    <name evidence="1" type="ORF">BPOR_0162g00040</name>
</gene>
<evidence type="ECO:0000313" key="2">
    <source>
        <dbReference type="Proteomes" id="UP000297280"/>
    </source>
</evidence>
<name>A0A4Z1KV99_9HELO</name>
<reference evidence="1 2" key="1">
    <citation type="submission" date="2017-12" db="EMBL/GenBank/DDBJ databases">
        <title>Comparative genomics of Botrytis spp.</title>
        <authorList>
            <person name="Valero-Jimenez C.A."/>
            <person name="Tapia P."/>
            <person name="Veloso J."/>
            <person name="Silva-Moreno E."/>
            <person name="Staats M."/>
            <person name="Valdes J.H."/>
            <person name="Van Kan J.A.L."/>
        </authorList>
    </citation>
    <scope>NUCLEOTIDE SEQUENCE [LARGE SCALE GENOMIC DNA]</scope>
    <source>
        <strain evidence="1 2">MUCL3349</strain>
    </source>
</reference>
<protein>
    <submittedName>
        <fullName evidence="1">Uncharacterized protein</fullName>
    </submittedName>
</protein>
<evidence type="ECO:0000313" key="1">
    <source>
        <dbReference type="EMBL" id="TGO88430.1"/>
    </source>
</evidence>
<sequence length="103" mass="11251">MDFAMPDAYRGWVGRDGSGGVLDGILDGVNGTSNIIIDCFMKGVPAGVPAEAFGSRIRRAVFRYARSGTSHSLVQSIDPRNPVSLEYGTCRGKDWDLYKSQEY</sequence>
<dbReference type="EMBL" id="PQXO01000162">
    <property type="protein sequence ID" value="TGO88430.1"/>
    <property type="molecule type" value="Genomic_DNA"/>
</dbReference>
<accession>A0A4Z1KV99</accession>
<dbReference type="AlphaFoldDB" id="A0A4Z1KV99"/>